<dbReference type="EMBL" id="AP025732">
    <property type="protein sequence ID" value="BDI16899.1"/>
    <property type="molecule type" value="Genomic_DNA"/>
</dbReference>
<protein>
    <submittedName>
        <fullName evidence="1">Uncharacterized protein</fullName>
    </submittedName>
</protein>
<organism evidence="1 2">
    <name type="scientific">Nostoc cf. commune SO-36</name>
    <dbReference type="NCBI Taxonomy" id="449208"/>
    <lineage>
        <taxon>Bacteria</taxon>
        <taxon>Bacillati</taxon>
        <taxon>Cyanobacteriota</taxon>
        <taxon>Cyanophyceae</taxon>
        <taxon>Nostocales</taxon>
        <taxon>Nostocaceae</taxon>
        <taxon>Nostoc</taxon>
    </lineage>
</organism>
<evidence type="ECO:0000313" key="1">
    <source>
        <dbReference type="EMBL" id="BDI16899.1"/>
    </source>
</evidence>
<keyword evidence="2" id="KW-1185">Reference proteome</keyword>
<dbReference type="Proteomes" id="UP001055453">
    <property type="component" value="Chromosome"/>
</dbReference>
<proteinExistence type="predicted"/>
<sequence>MSIFYFIKQRFPKKDKRNFLRRVFEENGKIPNNVLNDDEYFTSFNLQLPVNTPQQPNKLNKLNYSTLSEYKFAFDLRTIRNVFIKQNFPENDDSCIYEIFNRLNSGGINLKPQEIRMSLYYSDFYTMLYKLNTLPEWRKIIGVNEPDLNMKDIETLLRGFAILMEWEGYQSSMVKFLNDFSRKCKRVSKEQINYLETLFNSFLLTCSNLPEKAFYLKTTKKFNISMFEAVFFAQCSSAFKEQRLVERKINPEKLESLKNDGEFITAIQSQTTSKENVKKRLERAMSILCEQTLS</sequence>
<gene>
    <name evidence="1" type="ORF">ANSO36C_27010</name>
</gene>
<dbReference type="PANTHER" id="PTHR39639">
    <property type="entry name" value="CHROMOSOME 16, WHOLE GENOME SHOTGUN SEQUENCE"/>
    <property type="match status" value="1"/>
</dbReference>
<name>A0ABM7Z1N2_NOSCO</name>
<evidence type="ECO:0000313" key="2">
    <source>
        <dbReference type="Proteomes" id="UP001055453"/>
    </source>
</evidence>
<accession>A0ABM7Z1N2</accession>
<dbReference type="PANTHER" id="PTHR39639:SF1">
    <property type="entry name" value="DUF262 DOMAIN-CONTAINING PROTEIN"/>
    <property type="match status" value="1"/>
</dbReference>
<reference evidence="1" key="1">
    <citation type="submission" date="2022-04" db="EMBL/GenBank/DDBJ databases">
        <title>Complete genome sequence of a cyanobacterium, Nostoc sp. SO-36, isolated in Antarctica.</title>
        <authorList>
            <person name="Kanesaki Y."/>
            <person name="Effendi D."/>
            <person name="Sakamoto T."/>
            <person name="Ohtani S."/>
            <person name="Awai K."/>
        </authorList>
    </citation>
    <scope>NUCLEOTIDE SEQUENCE</scope>
    <source>
        <strain evidence="1">SO-36</strain>
    </source>
</reference>